<proteinExistence type="predicted"/>
<keyword evidence="2" id="KW-1185">Reference proteome</keyword>
<accession>A0ABY6MP51</accession>
<gene>
    <name evidence="1" type="ORF">OMP39_11375</name>
</gene>
<protein>
    <recommendedName>
        <fullName evidence="3">SPOR domain-containing protein</fullName>
    </recommendedName>
</protein>
<dbReference type="Proteomes" id="UP001163266">
    <property type="component" value="Chromosome"/>
</dbReference>
<name>A0ABY6MP51_9BURK</name>
<reference evidence="1" key="1">
    <citation type="submission" date="2022-10" db="EMBL/GenBank/DDBJ databases">
        <title>Complete genome sequence of Schlegelella aquatica LMG 23380.</title>
        <authorList>
            <person name="Musilova J."/>
            <person name="Kourilova X."/>
            <person name="Bezdicek M."/>
            <person name="Hermankova K."/>
            <person name="Obruca S."/>
            <person name="Sedlar K."/>
        </authorList>
    </citation>
    <scope>NUCLEOTIDE SEQUENCE</scope>
    <source>
        <strain evidence="1">LMG 23380</strain>
    </source>
</reference>
<dbReference type="EMBL" id="CP110257">
    <property type="protein sequence ID" value="UZD54271.1"/>
    <property type="molecule type" value="Genomic_DNA"/>
</dbReference>
<sequence length="75" mass="8202">MSSNHTLVIGKYRISPLVKALDDGTYRASVSIRSGQGLASCDRVIRFTGRFESAEAAARYAQEQAILWTQQPVAS</sequence>
<evidence type="ECO:0000313" key="1">
    <source>
        <dbReference type="EMBL" id="UZD54271.1"/>
    </source>
</evidence>
<dbReference type="RefSeq" id="WP_264891840.1">
    <property type="nucleotide sequence ID" value="NZ_CP110257.1"/>
</dbReference>
<evidence type="ECO:0008006" key="3">
    <source>
        <dbReference type="Google" id="ProtNLM"/>
    </source>
</evidence>
<evidence type="ECO:0000313" key="2">
    <source>
        <dbReference type="Proteomes" id="UP001163266"/>
    </source>
</evidence>
<organism evidence="1 2">
    <name type="scientific">Caldimonas aquatica</name>
    <dbReference type="NCBI Taxonomy" id="376175"/>
    <lineage>
        <taxon>Bacteria</taxon>
        <taxon>Pseudomonadati</taxon>
        <taxon>Pseudomonadota</taxon>
        <taxon>Betaproteobacteria</taxon>
        <taxon>Burkholderiales</taxon>
        <taxon>Sphaerotilaceae</taxon>
        <taxon>Caldimonas</taxon>
    </lineage>
</organism>